<reference evidence="1" key="2">
    <citation type="submission" date="2021-04" db="EMBL/GenBank/DDBJ databases">
        <authorList>
            <person name="Gilroy R."/>
        </authorList>
    </citation>
    <scope>NUCLEOTIDE SEQUENCE</scope>
    <source>
        <strain evidence="1">1345</strain>
    </source>
</reference>
<name>A0A9D2CRJ8_9FIRM</name>
<accession>A0A9D2CRJ8</accession>
<sequence>MPMQKRPFKLDFQLVPDGCWYANLRSALPREVWDKLRRAAYARAGGKCSVCGAGGRLEAHEVWSYDDEKHIQSLQDIIAVCPACHAVIHIGRTALMGKEAEAQAHFMKVNGCTQSDYHAALGEANRIHAERSRHEWITDISKLRELLGGK</sequence>
<organism evidence="1 2">
    <name type="scientific">Candidatus Borkfalkia excrementigallinarum</name>
    <dbReference type="NCBI Taxonomy" id="2838506"/>
    <lineage>
        <taxon>Bacteria</taxon>
        <taxon>Bacillati</taxon>
        <taxon>Bacillota</taxon>
        <taxon>Clostridia</taxon>
        <taxon>Christensenellales</taxon>
        <taxon>Christensenellaceae</taxon>
        <taxon>Candidatus Borkfalkia</taxon>
    </lineage>
</organism>
<proteinExistence type="predicted"/>
<evidence type="ECO:0000313" key="2">
    <source>
        <dbReference type="Proteomes" id="UP000886750"/>
    </source>
</evidence>
<protein>
    <recommendedName>
        <fullName evidence="3">HNH endonuclease</fullName>
    </recommendedName>
</protein>
<dbReference type="Proteomes" id="UP000886750">
    <property type="component" value="Unassembled WGS sequence"/>
</dbReference>
<dbReference type="EMBL" id="DXCQ01000008">
    <property type="protein sequence ID" value="HIY96195.1"/>
    <property type="molecule type" value="Genomic_DNA"/>
</dbReference>
<dbReference type="AlphaFoldDB" id="A0A9D2CRJ8"/>
<evidence type="ECO:0008006" key="3">
    <source>
        <dbReference type="Google" id="ProtNLM"/>
    </source>
</evidence>
<comment type="caution">
    <text evidence="1">The sequence shown here is derived from an EMBL/GenBank/DDBJ whole genome shotgun (WGS) entry which is preliminary data.</text>
</comment>
<gene>
    <name evidence="1" type="ORF">H9729_00750</name>
</gene>
<evidence type="ECO:0000313" key="1">
    <source>
        <dbReference type="EMBL" id="HIY96195.1"/>
    </source>
</evidence>
<reference evidence="1" key="1">
    <citation type="journal article" date="2021" name="PeerJ">
        <title>Extensive microbial diversity within the chicken gut microbiome revealed by metagenomics and culture.</title>
        <authorList>
            <person name="Gilroy R."/>
            <person name="Ravi A."/>
            <person name="Getino M."/>
            <person name="Pursley I."/>
            <person name="Horton D.L."/>
            <person name="Alikhan N.F."/>
            <person name="Baker D."/>
            <person name="Gharbi K."/>
            <person name="Hall N."/>
            <person name="Watson M."/>
            <person name="Adriaenssens E.M."/>
            <person name="Foster-Nyarko E."/>
            <person name="Jarju S."/>
            <person name="Secka A."/>
            <person name="Antonio M."/>
            <person name="Oren A."/>
            <person name="Chaudhuri R.R."/>
            <person name="La Ragione R."/>
            <person name="Hildebrand F."/>
            <person name="Pallen M.J."/>
        </authorList>
    </citation>
    <scope>NUCLEOTIDE SEQUENCE</scope>
    <source>
        <strain evidence="1">1345</strain>
    </source>
</reference>